<protein>
    <submittedName>
        <fullName evidence="1">DNA repair exonuclease-like protein</fullName>
    </submittedName>
</protein>
<evidence type="ECO:0000313" key="2">
    <source>
        <dbReference type="Proteomes" id="UP000545507"/>
    </source>
</evidence>
<dbReference type="Gene3D" id="3.60.21.10">
    <property type="match status" value="1"/>
</dbReference>
<dbReference type="PANTHER" id="PTHR30337">
    <property type="entry name" value="COMPONENT OF ATP-DEPENDENT DSDNA EXONUCLEASE"/>
    <property type="match status" value="1"/>
</dbReference>
<reference evidence="1 2" key="1">
    <citation type="submission" date="2019-09" db="EMBL/GenBank/DDBJ databases">
        <title>Hydrogenophaga aromatica sp. nov., isolated from a para-xylene-degrading enrichment culture.</title>
        <authorList>
            <person name="Tancsics A."/>
            <person name="Banerjee S."/>
        </authorList>
    </citation>
    <scope>NUCLEOTIDE SEQUENCE [LARGE SCALE GENOMIC DNA]</scope>
    <source>
        <strain evidence="1 2">D2P1</strain>
    </source>
</reference>
<proteinExistence type="predicted"/>
<organism evidence="1 2">
    <name type="scientific">Hydrogenophaga aromaticivorans</name>
    <dbReference type="NCBI Taxonomy" id="2610898"/>
    <lineage>
        <taxon>Bacteria</taxon>
        <taxon>Pseudomonadati</taxon>
        <taxon>Pseudomonadota</taxon>
        <taxon>Betaproteobacteria</taxon>
        <taxon>Burkholderiales</taxon>
        <taxon>Comamonadaceae</taxon>
        <taxon>Hydrogenophaga</taxon>
    </lineage>
</organism>
<keyword evidence="2" id="KW-1185">Reference proteome</keyword>
<dbReference type="SUPFAM" id="SSF56300">
    <property type="entry name" value="Metallo-dependent phosphatases"/>
    <property type="match status" value="1"/>
</dbReference>
<gene>
    <name evidence="1" type="ORF">F3K02_12905</name>
</gene>
<dbReference type="InterPro" id="IPR029052">
    <property type="entry name" value="Metallo-depent_PP-like"/>
</dbReference>
<keyword evidence="1" id="KW-0540">Nuclease</keyword>
<dbReference type="Proteomes" id="UP000545507">
    <property type="component" value="Unassembled WGS sequence"/>
</dbReference>
<accession>A0A7Y8GWJ0</accession>
<evidence type="ECO:0000313" key="1">
    <source>
        <dbReference type="EMBL" id="NWF46145.1"/>
    </source>
</evidence>
<dbReference type="EMBL" id="VYGV01000011">
    <property type="protein sequence ID" value="NWF46145.1"/>
    <property type="molecule type" value="Genomic_DNA"/>
</dbReference>
<comment type="caution">
    <text evidence="1">The sequence shown here is derived from an EMBL/GenBank/DDBJ whole genome shotgun (WGS) entry which is preliminary data.</text>
</comment>
<dbReference type="InterPro" id="IPR050535">
    <property type="entry name" value="DNA_Repair-Maintenance_Comp"/>
</dbReference>
<dbReference type="AlphaFoldDB" id="A0A7Y8GWJ0"/>
<keyword evidence="1" id="KW-0378">Hydrolase</keyword>
<dbReference type="GO" id="GO:0004527">
    <property type="term" value="F:exonuclease activity"/>
    <property type="evidence" value="ECO:0007669"/>
    <property type="project" value="UniProtKB-KW"/>
</dbReference>
<keyword evidence="1" id="KW-0269">Exonuclease</keyword>
<name>A0A7Y8GWJ0_9BURK</name>
<sequence>MPERTRMTIRIAHMSDLHYCAENLAEADRCFSRAVTDAILEGVDCAIITGDSSDHALDAHTPSVRALAAEIKRLADHCPVLMLQGTFSHEPPGFLKMLAMVGARHPITVADRISSFGLLTGQTRYGFVPFKGEGDFQVVLHCLPTLNKADIASLVEAKVDEAASQAREIVSQVLHSWGPVNANLRERGIPSMVLSHGTVFNSISEHGVPMAGTDHELGLGSLFAAGAHGVALGHIHKHQSWHQVTPGFQQLVAYAGSIGRFHHGEQGDKFWLLWSLSAEGAHIQTNVTPARTNVDLVFEGPPDLEEIRQRADSLAGAFVRIRYCIDEEFRQNVDRAAIRLILEKAADVQIEGRTLTVQRQRAQGISSQPLSEKLATWANVTGTDCVLELQQRLQLLQDGGDIEGIVDDFVQGLVTPPAELIASM</sequence>